<feature type="compositionally biased region" description="Polar residues" evidence="7">
    <location>
        <begin position="1066"/>
        <end position="1079"/>
    </location>
</feature>
<dbReference type="Gene3D" id="3.10.20.360">
    <property type="entry name" value="CKK domain"/>
    <property type="match status" value="1"/>
</dbReference>
<evidence type="ECO:0000259" key="9">
    <source>
        <dbReference type="PROSITE" id="PS51508"/>
    </source>
</evidence>
<feature type="compositionally biased region" description="Polar residues" evidence="7">
    <location>
        <begin position="858"/>
        <end position="994"/>
    </location>
</feature>
<feature type="region of interest" description="Disordered" evidence="7">
    <location>
        <begin position="2194"/>
        <end position="2316"/>
    </location>
</feature>
<feature type="compositionally biased region" description="Polar residues" evidence="7">
    <location>
        <begin position="3127"/>
        <end position="3143"/>
    </location>
</feature>
<dbReference type="SUPFAM" id="SSF50346">
    <property type="entry name" value="PRC-barrel domain"/>
    <property type="match status" value="1"/>
</dbReference>
<feature type="compositionally biased region" description="Polar residues" evidence="7">
    <location>
        <begin position="2513"/>
        <end position="2545"/>
    </location>
</feature>
<evidence type="ECO:0000259" key="8">
    <source>
        <dbReference type="PROSITE" id="PS50021"/>
    </source>
</evidence>
<feature type="compositionally biased region" description="Acidic residues" evidence="7">
    <location>
        <begin position="2604"/>
        <end position="2617"/>
    </location>
</feature>
<feature type="compositionally biased region" description="Basic and acidic residues" evidence="7">
    <location>
        <begin position="2398"/>
        <end position="2414"/>
    </location>
</feature>
<dbReference type="PANTHER" id="PTHR21595:SF0">
    <property type="entry name" value="PATRONIN"/>
    <property type="match status" value="1"/>
</dbReference>
<evidence type="ECO:0000256" key="4">
    <source>
        <dbReference type="ARBA" id="ARBA00023054"/>
    </source>
</evidence>
<dbReference type="Pfam" id="PF11971">
    <property type="entry name" value="CAMSAP_CH"/>
    <property type="match status" value="1"/>
</dbReference>
<dbReference type="PROSITE" id="PS50021">
    <property type="entry name" value="CH"/>
    <property type="match status" value="1"/>
</dbReference>
<feature type="region of interest" description="Disordered" evidence="7">
    <location>
        <begin position="77"/>
        <end position="100"/>
    </location>
</feature>
<feature type="region of interest" description="Disordered" evidence="7">
    <location>
        <begin position="307"/>
        <end position="349"/>
    </location>
</feature>
<evidence type="ECO:0000313" key="10">
    <source>
        <dbReference type="Proteomes" id="UP001165740"/>
    </source>
</evidence>
<feature type="compositionally biased region" description="Basic and acidic residues" evidence="7">
    <location>
        <begin position="2570"/>
        <end position="2581"/>
    </location>
</feature>
<feature type="compositionally biased region" description="Polar residues" evidence="7">
    <location>
        <begin position="3205"/>
        <end position="3223"/>
    </location>
</feature>
<dbReference type="InterPro" id="IPR001715">
    <property type="entry name" value="CH_dom"/>
</dbReference>
<evidence type="ECO:0000256" key="5">
    <source>
        <dbReference type="ARBA" id="ARBA00023212"/>
    </source>
</evidence>
<dbReference type="PANTHER" id="PTHR21595">
    <property type="entry name" value="PATRONIN"/>
    <property type="match status" value="1"/>
</dbReference>
<feature type="compositionally biased region" description="Polar residues" evidence="7">
    <location>
        <begin position="2905"/>
        <end position="2932"/>
    </location>
</feature>
<feature type="compositionally biased region" description="Polar residues" evidence="7">
    <location>
        <begin position="1002"/>
        <end position="1011"/>
    </location>
</feature>
<name>A0A9W2Z7T9_BIOGL</name>
<protein>
    <submittedName>
        <fullName evidence="11">Uncharacterized protein LOC106051513 isoform X2</fullName>
    </submittedName>
</protein>
<keyword evidence="3 6" id="KW-0493">Microtubule</keyword>
<feature type="compositionally biased region" description="Polar residues" evidence="7">
    <location>
        <begin position="701"/>
        <end position="826"/>
    </location>
</feature>
<evidence type="ECO:0000256" key="6">
    <source>
        <dbReference type="PROSITE-ProRule" id="PRU00841"/>
    </source>
</evidence>
<feature type="region of interest" description="Disordered" evidence="7">
    <location>
        <begin position="2900"/>
        <end position="2932"/>
    </location>
</feature>
<feature type="region of interest" description="Disordered" evidence="7">
    <location>
        <begin position="3045"/>
        <end position="3064"/>
    </location>
</feature>
<dbReference type="GO" id="GO:0051011">
    <property type="term" value="F:microtubule minus-end binding"/>
    <property type="evidence" value="ECO:0007669"/>
    <property type="project" value="TreeGrafter"/>
</dbReference>
<dbReference type="GO" id="GO:0036449">
    <property type="term" value="C:microtubule minus-end"/>
    <property type="evidence" value="ECO:0007669"/>
    <property type="project" value="TreeGrafter"/>
</dbReference>
<proteinExistence type="inferred from homology"/>
<feature type="compositionally biased region" description="Polar residues" evidence="7">
    <location>
        <begin position="79"/>
        <end position="91"/>
    </location>
</feature>
<dbReference type="FunFam" id="3.10.20.360:FF:000002">
    <property type="entry name" value="Patronin, isoform M"/>
    <property type="match status" value="1"/>
</dbReference>
<evidence type="ECO:0000256" key="2">
    <source>
        <dbReference type="ARBA" id="ARBA00022490"/>
    </source>
</evidence>
<feature type="region of interest" description="Disordered" evidence="7">
    <location>
        <begin position="503"/>
        <end position="1023"/>
    </location>
</feature>
<feature type="compositionally biased region" description="Polar residues" evidence="7">
    <location>
        <begin position="2415"/>
        <end position="2429"/>
    </location>
</feature>
<dbReference type="InterPro" id="IPR058042">
    <property type="entry name" value="CAMSAP_N"/>
</dbReference>
<reference evidence="11" key="1">
    <citation type="submission" date="2025-08" db="UniProtKB">
        <authorList>
            <consortium name="RefSeq"/>
        </authorList>
    </citation>
    <scope>IDENTIFICATION</scope>
</reference>
<dbReference type="InterPro" id="IPR022613">
    <property type="entry name" value="CH_CAMSAP_2"/>
</dbReference>
<feature type="domain" description="Calponin-homology (CH)" evidence="8">
    <location>
        <begin position="1854"/>
        <end position="1999"/>
    </location>
</feature>
<dbReference type="Pfam" id="PF08683">
    <property type="entry name" value="CAMSAP_CKK"/>
    <property type="match status" value="1"/>
</dbReference>
<comment type="similarity">
    <text evidence="6">Belongs to the CAMSAP1 family.</text>
</comment>
<accession>A0A9W2Z7T9</accession>
<comment type="domain">
    <text evidence="6">The CKK domain binds microtubules.</text>
</comment>
<feature type="compositionally biased region" description="Polar residues" evidence="7">
    <location>
        <begin position="2968"/>
        <end position="2979"/>
    </location>
</feature>
<sequence length="3362" mass="366984">MSGFRGASLDEDEDVFLSCEEDDCGTAAEGAAVSVNGAPREDVPGFRCSSCQRVTIMDIVHTGVIIRPVSLIPSHELPQESSIQKDSTKNTPPADDSDTSAVELIQERPPAQSVQSLSLECLVKEGQSDKWTHKESLKQEIPPVDSTDHTPLVKETPSAHSLLETSSEHTLLETSSVQATLETSSVLSVVETASVPQALESTTPLQSAVETASVPQTLESSTPVQSVVETAPVPQALESSAPVQSVVETASVPQALKGTTPVQSALVVQEYVVQEMPSVDSTQDTRSVESTQNTISVKSTQHTISVESTQNTSVKLTQETTSVELTQETTSVKSTQDTPSVELTQDTTSVKSTQDTTSVKSIQDITSVESTQNTTVVHATPEIPLKQPSKVTLLQQSTPLVQSSLETPSVQSMPTLKSPHEALVVQPSPETVASTQGNPPIPLTQQTPSVKETRTVQSMQGNQPLKFKNETPQKELTKIIPLVNSIQEIPSKPTQEVPLVEKIPPEESHNKLQIQTSKETPPVQIKPERPLVQSRQETPKKKSNQNLSPVQSTQDTTPVQSTQDTTPVQSTQDTTPVQSTHDTTPLQSTQDTTPLQSTQDTTPLQSTQDTTPFQSTQDTTPLQSTQDTTPVQSTQDTTPLQSTQDTTPVQSTQDTTPLQSTQDTTPVQSTQDTTPLQSTQDTTPLQSTQDTTPLQLTQDTMPVQSTQDTTPLQSTQDTPPLQSTEDTTPLQSTQDTPPLQSTQDTTPVQSTQDTTPLQSTQDTTPVQSTQDTTPLQSTQDTPPLQSTQDTTPLQSTQDTTPLQSTQDTTPLQSTQDTPPLQSTQDITPLQSTQDTTSLQSTQDTTPLQSTQDTPPLQSTQDTTPFQSTQDTTPLQSTQYTTPFQSTQDTTPLQSTQDTTPLQSTQDTTPLQSTQDTTPVQLTQDTTPLQSTQDTTPVQSTQDTTPLQSTQDTTPVQSTQDTTPLQSTQDTTPVQLTHDTTPVQSTQDTTPIQLTHDTKVKSTQDTTPIQLTHDTKVKSTQDTTPIQLTHDTKVKSTQDTTPIQLTHDTKVKSTQDTTPIQLTYDTKVKSTQDTTPLQSTHDTKVKSTQEIPPMQSTQDILPSEVEKDASLKFSQDTLTLESSDVTSSKTPLSQESTHIAPLNISAQDTMSKLSTPVINSSTQNSYNNASTQVKTNLDKQSKLNYSTDTERNNIGSVDANAQVIEAFDVKDVMDVRTVNLNTKNKQSFECEQNFTNMDTYFFTNEAKIVDSVCDGASNVDAEKDEVTDHEFFVDGCDDNIADGDNADSIAEDDIAEDNNGDNIADVEIDNYISDYGPDDNIVYDDNDGGRIDDEGDIEATVDDDEEDEDRLDNEQEIFDLDDLNNEDTEGFIDSHVYHRVDLTGRSPKQKRLFGLKPLILSEVAEETDADYDTNALALDLSQRGINPDMYLMSGNVRQSWVHPNLKVPFPVVKSCVVDDGQVATDSEDDKWSVDSLCEESILSQSISSMESCVENRTMTMPSHSHNDKLDDSLDYSASLDRESLDGMFADTDSGYIHSISMMDSLSSLQFSEMDYHSMNTPQTTNLDDLSSNKRNSSLLQNSCSLNHPEVSIRPLQCNLGPLQFSGPYCPEDNQLTPKADVSASTTNLSAPYHTDIDNTPTPNADHVPFGQLDVSATQTIGGGLNVSSPSYPGGQKSSLVVHKEDIVDGKGSNYSISSKTRLDTERIDSVQAKLRSSLLWLLSKVYGCNVPKELQDPFYQTAEGQVVLRPVMVNYMSSSELYCQACWNMFPETHTQWKGHWSIIQVLSRKGIYISDETSVTETVLVQTAPIKLKAHLALIDAIMRAYINEVASVEKVVIAVKRVVTFPASSELPMTSDEALTFWINKICTVLRNPEAEGGSIAGGETAHKGRAVSKPVVQRDPIYVPLLEDLMRDIGDGCSVAAVIAYYRPHLVNIQELCLKDNIGIADSLFNLRQIGEFCRNHLPWKAFHLTYEDLLYTHESMKVNILTFLADLFYCFEGPGSPESEASSAAAALTAAKEKIDAMPAAGKKSSLSTVPISAVTKKSFQRLPFEDTASNLGMARSNVISPTTHQPLLSRRSGGKRGVPGQDETRQSPPLNRRGRRTVSLSSPQDRETIHKSVLAWQDDQKITTQRSQSQSRGNLLNNASIDSSLNQSMNAENLSLDLSELDNLDTPRMTGGLDPNLPDYMELESVTSGQPSRFATPQQGTTDRNTSRTTPIPSDNRLEPLTPAVLRPTKEKDTNFTKAEERGDKSHRRRQVPSPSLRPPSQQSSAYQQNSARSSTDDLTTVSISSSSEETTVSSLPSGESPSPRMNAAAQLGNKPYEAFTIGPDIDTSPLNSARSNAISTAGSYTVNNRVTAQAARAAGIPVVADSADLNHNMADNRSREGSVASSGEYSDHESQKIHQDHKVRESGSTPVTPSSVNINNNSTIKPAVVVVTDKFGSAEESKMFIKMSPSQTTNFAELKRMKDSLGYKIDKVDNSALIYMQSGTQGGPYDKLGVGQGLKSTFSNQLTSNQSETAKTLQQGVTSPSPVPNNASNAESNGGPEPGPSDLQQLRLKLEQKRKEIERKKHQQEAQQKKIRQRLGKAAFMRVVSKHREGGEEDESLEEAESSEQADSVALSTQAQLQARLGYPVQRLPLGQTARTQPLIPAHSLHMAAHQGQTIPPETSAQRFTDWTNISKGNQPALASKTDQQSLMANSCPSDLGSDSHSVKSVNRAFSREGIQQTIDNVKNKWFKSNSDLMSGGQASEDEVDSYRLHSPNLVGGARREHSQSPVVAGGSKPLPIPGSSPHVHGGASPRPNTEDTDYQEYDSSLDKLNNSLTELQGEIMRLSLQHEQLKAAQSPIAGQPVGFDPRLSDALEAIGSTAVGTSPLTRPIHGIPQQAPYIHAAMVRKQAADTLKSSPQQPNDSLVDSVQSSPGQPVAQSDTSDGFFVAFAEDTHKKPKPKLTTDSQNASPGPKTVQDAQADSLSLTPQKVEEPVEETFPAVGFIYKDEEARTKEQVNEDEMQKKRVKLIEMQRKRKEEQEKRRLEKEAEMAKKMEEKMLKEEEQEKKKAEEKARREVIFQQYLQKKQEDEDQSPVSKPRIKKRDGSSGGKPRPKSMFVKSKAATPEPGAMGGFESGSSSQEDLTGRNNGGRSTPGVMSAMRSTYHFRLPPPSAGIRKAVSCNTLQGSPNGAQGPATYRRPPSPDLYKIKQQRQRGNSQDSGSETGSGSNPGSDYAGPKLFVKPSAKSNRHIIINALSHCCLAGSVNTEMKNKVLDELTKCEANHFLILFRDAGCQYRGLFIFYPETEEAFKIHGVGPKHITNKMCEKFYKYNSGAKSFMEITSTKHLSVSVDAVVLQGTVWKTSKAVVKR</sequence>
<feature type="region of interest" description="Disordered" evidence="7">
    <location>
        <begin position="3074"/>
        <end position="3149"/>
    </location>
</feature>
<feature type="compositionally biased region" description="Polar residues" evidence="7">
    <location>
        <begin position="2194"/>
        <end position="2221"/>
    </location>
</feature>
<dbReference type="InterPro" id="IPR011033">
    <property type="entry name" value="PRC_barrel-like_sf"/>
</dbReference>
<dbReference type="GO" id="GO:0031122">
    <property type="term" value="P:cytoplasmic microtubule organization"/>
    <property type="evidence" value="ECO:0007669"/>
    <property type="project" value="TreeGrafter"/>
</dbReference>
<keyword evidence="4" id="KW-0175">Coiled coil</keyword>
<gene>
    <name evidence="11" type="primary">LOC106051513</name>
</gene>
<feature type="compositionally biased region" description="Basic and acidic residues" evidence="7">
    <location>
        <begin position="2236"/>
        <end position="2252"/>
    </location>
</feature>
<dbReference type="PROSITE" id="PS51508">
    <property type="entry name" value="CKK"/>
    <property type="match status" value="1"/>
</dbReference>
<feature type="domain" description="CKK" evidence="9">
    <location>
        <begin position="3228"/>
        <end position="3362"/>
    </location>
</feature>
<feature type="region of interest" description="Disordered" evidence="7">
    <location>
        <begin position="2063"/>
        <end position="2115"/>
    </location>
</feature>
<feature type="region of interest" description="Disordered" evidence="7">
    <location>
        <begin position="1066"/>
        <end position="1099"/>
    </location>
</feature>
<feature type="region of interest" description="Disordered" evidence="7">
    <location>
        <begin position="2380"/>
        <end position="2429"/>
    </location>
</feature>
<keyword evidence="5" id="KW-0206">Cytoskeleton</keyword>
<feature type="compositionally biased region" description="Low complexity" evidence="7">
    <location>
        <begin position="668"/>
        <end position="700"/>
    </location>
</feature>
<dbReference type="InterPro" id="IPR032940">
    <property type="entry name" value="CAMSAP"/>
</dbReference>
<feature type="region of interest" description="Disordered" evidence="7">
    <location>
        <begin position="2766"/>
        <end position="2814"/>
    </location>
</feature>
<dbReference type="GO" id="GO:0005516">
    <property type="term" value="F:calmodulin binding"/>
    <property type="evidence" value="ECO:0007669"/>
    <property type="project" value="InterPro"/>
</dbReference>
<evidence type="ECO:0000256" key="3">
    <source>
        <dbReference type="ARBA" id="ARBA00022701"/>
    </source>
</evidence>
<feature type="region of interest" description="Disordered" evidence="7">
    <location>
        <begin position="3174"/>
        <end position="3231"/>
    </location>
</feature>
<feature type="compositionally biased region" description="Low complexity" evidence="7">
    <location>
        <begin position="827"/>
        <end position="857"/>
    </location>
</feature>
<dbReference type="SMART" id="SM01051">
    <property type="entry name" value="CAMSAP_CKK"/>
    <property type="match status" value="1"/>
</dbReference>
<dbReference type="GO" id="GO:0007026">
    <property type="term" value="P:negative regulation of microtubule depolymerization"/>
    <property type="evidence" value="ECO:0007669"/>
    <property type="project" value="TreeGrafter"/>
</dbReference>
<organism evidence="10 11">
    <name type="scientific">Biomphalaria glabrata</name>
    <name type="common">Bloodfluke planorb</name>
    <name type="synonym">Freshwater snail</name>
    <dbReference type="NCBI Taxonomy" id="6526"/>
    <lineage>
        <taxon>Eukaryota</taxon>
        <taxon>Metazoa</taxon>
        <taxon>Spiralia</taxon>
        <taxon>Lophotrochozoa</taxon>
        <taxon>Mollusca</taxon>
        <taxon>Gastropoda</taxon>
        <taxon>Heterobranchia</taxon>
        <taxon>Euthyneura</taxon>
        <taxon>Panpulmonata</taxon>
        <taxon>Hygrophila</taxon>
        <taxon>Lymnaeoidea</taxon>
        <taxon>Planorbidae</taxon>
        <taxon>Biomphalaria</taxon>
    </lineage>
</organism>
<dbReference type="GO" id="GO:0031175">
    <property type="term" value="P:neuron projection development"/>
    <property type="evidence" value="ECO:0007669"/>
    <property type="project" value="InterPro"/>
</dbReference>
<dbReference type="RefSeq" id="XP_055871155.1">
    <property type="nucleotide sequence ID" value="XM_056015180.1"/>
</dbReference>
<feature type="region of interest" description="Disordered" evidence="7">
    <location>
        <begin position="2570"/>
        <end position="2624"/>
    </location>
</feature>
<dbReference type="InterPro" id="IPR038209">
    <property type="entry name" value="CKK_dom_sf"/>
</dbReference>
<evidence type="ECO:0000256" key="1">
    <source>
        <dbReference type="ARBA" id="ARBA00004245"/>
    </source>
</evidence>
<evidence type="ECO:0000313" key="11">
    <source>
        <dbReference type="RefSeq" id="XP_055871155.1"/>
    </source>
</evidence>
<comment type="subcellular location">
    <subcellularLocation>
        <location evidence="1">Cytoplasm</location>
        <location evidence="1">Cytoskeleton</location>
    </subcellularLocation>
</comment>
<keyword evidence="2" id="KW-0963">Cytoplasm</keyword>
<feature type="region of interest" description="Disordered" evidence="7">
    <location>
        <begin position="2513"/>
        <end position="2556"/>
    </location>
</feature>
<feature type="compositionally biased region" description="Polar residues" evidence="7">
    <location>
        <begin position="544"/>
        <end position="667"/>
    </location>
</feature>
<feature type="region of interest" description="Disordered" evidence="7">
    <location>
        <begin position="430"/>
        <end position="450"/>
    </location>
</feature>
<dbReference type="InterPro" id="IPR031372">
    <property type="entry name" value="CAMSAP_CC1"/>
</dbReference>
<evidence type="ECO:0000256" key="7">
    <source>
        <dbReference type="SAM" id="MobiDB-lite"/>
    </source>
</evidence>
<dbReference type="Proteomes" id="UP001165740">
    <property type="component" value="Chromosome 17"/>
</dbReference>
<dbReference type="Pfam" id="PF17095">
    <property type="entry name" value="CAMSAP_CC1"/>
    <property type="match status" value="1"/>
</dbReference>
<dbReference type="GeneID" id="106051513"/>
<feature type="compositionally biased region" description="Low complexity" evidence="7">
    <location>
        <begin position="2260"/>
        <end position="2306"/>
    </location>
</feature>
<dbReference type="InterPro" id="IPR014797">
    <property type="entry name" value="CKK_CAMSAP"/>
</dbReference>
<keyword evidence="10" id="KW-1185">Reference proteome</keyword>
<dbReference type="GO" id="GO:0030507">
    <property type="term" value="F:spectrin binding"/>
    <property type="evidence" value="ECO:0007669"/>
    <property type="project" value="InterPro"/>
</dbReference>
<feature type="compositionally biased region" description="Polar residues" evidence="7">
    <location>
        <begin position="2065"/>
        <end position="2074"/>
    </location>
</feature>
<dbReference type="Pfam" id="PF25532">
    <property type="entry name" value="CH_CAMSAP2_N"/>
    <property type="match status" value="1"/>
</dbReference>
<feature type="region of interest" description="Disordered" evidence="7">
    <location>
        <begin position="2945"/>
        <end position="2984"/>
    </location>
</feature>
<feature type="compositionally biased region" description="Polar residues" evidence="7">
    <location>
        <begin position="1087"/>
        <end position="1099"/>
    </location>
</feature>